<dbReference type="EMBL" id="JAHBAY010000001">
    <property type="protein sequence ID" value="MBT0767958.1"/>
    <property type="molecule type" value="Genomic_DNA"/>
</dbReference>
<sequence length="293" mass="31863">MSERPSLPPQARHEAAEHLVGVGLHTEAQSLLSIDEADDAEPGIRAGLLAGDPQTAAKYLGRLIMSGRARDGEVDLVRGCIALVSGHAEGLASTQQVLERMVPVSNDWAAFAVTAAPHDLKAAARAANQVSGPVGPAVLAVQAAGRAAHGDPAEAHWLLDDAGWSGVGEEPTRRTIDLLKLHGLDHVAQELDAVRWQRRSLGESLTRRMQTWRRRRTERDLRCRCADTPVYAGEGSRYYVNWHLELLEREAGIPTTGEDDTPWRILFCARTGVRYLDRSSIPVTVRIGDGGED</sequence>
<evidence type="ECO:0000313" key="2">
    <source>
        <dbReference type="Proteomes" id="UP001197247"/>
    </source>
</evidence>
<keyword evidence="2" id="KW-1185">Reference proteome</keyword>
<accession>A0ABS5TA82</accession>
<reference evidence="1 2" key="1">
    <citation type="submission" date="2021-05" db="EMBL/GenBank/DDBJ databases">
        <title>Kineosporia and Streptomyces sp. nov. two new marine actinobacteria isolated from Coral.</title>
        <authorList>
            <person name="Buangrab K."/>
            <person name="Sutthacheep M."/>
            <person name="Yeemin T."/>
            <person name="Harunari E."/>
            <person name="Igarashi Y."/>
            <person name="Kanchanasin P."/>
            <person name="Tanasupawat S."/>
            <person name="Phongsopitanun W."/>
        </authorList>
    </citation>
    <scope>NUCLEOTIDE SEQUENCE [LARGE SCALE GENOMIC DNA]</scope>
    <source>
        <strain evidence="1 2">J2-2</strain>
    </source>
</reference>
<proteinExistence type="predicted"/>
<gene>
    <name evidence="1" type="ORF">KIH74_03425</name>
</gene>
<organism evidence="1 2">
    <name type="scientific">Kineosporia corallincola</name>
    <dbReference type="NCBI Taxonomy" id="2835133"/>
    <lineage>
        <taxon>Bacteria</taxon>
        <taxon>Bacillati</taxon>
        <taxon>Actinomycetota</taxon>
        <taxon>Actinomycetes</taxon>
        <taxon>Kineosporiales</taxon>
        <taxon>Kineosporiaceae</taxon>
        <taxon>Kineosporia</taxon>
    </lineage>
</organism>
<dbReference type="Proteomes" id="UP001197247">
    <property type="component" value="Unassembled WGS sequence"/>
</dbReference>
<dbReference type="RefSeq" id="WP_214154221.1">
    <property type="nucleotide sequence ID" value="NZ_JAHBAY010000001.1"/>
</dbReference>
<comment type="caution">
    <text evidence="1">The sequence shown here is derived from an EMBL/GenBank/DDBJ whole genome shotgun (WGS) entry which is preliminary data.</text>
</comment>
<evidence type="ECO:0000313" key="1">
    <source>
        <dbReference type="EMBL" id="MBT0767958.1"/>
    </source>
</evidence>
<protein>
    <submittedName>
        <fullName evidence="1">Uncharacterized protein</fullName>
    </submittedName>
</protein>
<name>A0ABS5TA82_9ACTN</name>